<comment type="cofactor">
    <cofactor evidence="1">
        <name>[4Fe-4S] cluster</name>
        <dbReference type="ChEBI" id="CHEBI:49883"/>
    </cofactor>
</comment>
<dbReference type="PROSITE" id="PS01305">
    <property type="entry name" value="MOAA_NIFB_PQQE"/>
    <property type="match status" value="1"/>
</dbReference>
<organism evidence="8 9">
    <name type="scientific">Candidatus Termititenax persephonae</name>
    <dbReference type="NCBI Taxonomy" id="2218525"/>
    <lineage>
        <taxon>Bacteria</taxon>
        <taxon>Bacillati</taxon>
        <taxon>Candidatus Margulisiibacteriota</taxon>
        <taxon>Candidatus Termititenacia</taxon>
        <taxon>Candidatus Termititenacales</taxon>
        <taxon>Candidatus Termititenacaceae</taxon>
        <taxon>Candidatus Termititenax</taxon>
    </lineage>
</organism>
<proteinExistence type="inferred from homology"/>
<evidence type="ECO:0000256" key="7">
    <source>
        <dbReference type="ARBA" id="ARBA00023601"/>
    </source>
</evidence>
<reference evidence="8 9" key="1">
    <citation type="journal article" date="2019" name="ISME J.">
        <title>Genome analyses of uncultured TG2/ZB3 bacteria in 'Margulisbacteria' specifically attached to ectosymbiotic spirochetes of protists in the termite gut.</title>
        <authorList>
            <person name="Utami Y.D."/>
            <person name="Kuwahara H."/>
            <person name="Igai K."/>
            <person name="Murakami T."/>
            <person name="Sugaya K."/>
            <person name="Morikawa T."/>
            <person name="Nagura Y."/>
            <person name="Yuki M."/>
            <person name="Deevong P."/>
            <person name="Inoue T."/>
            <person name="Kihara K."/>
            <person name="Lo N."/>
            <person name="Yamada A."/>
            <person name="Ohkuma M."/>
            <person name="Hongoh Y."/>
        </authorList>
    </citation>
    <scope>NUCLEOTIDE SEQUENCE [LARGE SCALE GENOMIC DNA]</scope>
    <source>
        <strain evidence="8">NkOx7-02</strain>
    </source>
</reference>
<dbReference type="AlphaFoldDB" id="A0A388TIX2"/>
<dbReference type="EMBL" id="BGZO01000067">
    <property type="protein sequence ID" value="GBR76935.1"/>
    <property type="molecule type" value="Genomic_DNA"/>
</dbReference>
<dbReference type="GO" id="GO:0046872">
    <property type="term" value="F:metal ion binding"/>
    <property type="evidence" value="ECO:0007669"/>
    <property type="project" value="UniProtKB-KW"/>
</dbReference>
<dbReference type="InterPro" id="IPR013785">
    <property type="entry name" value="Aldolase_TIM"/>
</dbReference>
<protein>
    <submittedName>
        <fullName evidence="8">Radical SAM protein</fullName>
    </submittedName>
</protein>
<keyword evidence="3" id="KW-0949">S-adenosyl-L-methionine</keyword>
<keyword evidence="2" id="KW-0004">4Fe-4S</keyword>
<evidence type="ECO:0000313" key="8">
    <source>
        <dbReference type="EMBL" id="GBR76935.1"/>
    </source>
</evidence>
<sequence length="400" mass="46374">MIPAIKNYEGLNITFQVTEDCNLRCKYCYEVDKKPGDLPLEYARKFIDIILTDEDPINAKGTDSEWILKRGLIMDFIGGDALMVPGLLDKILTYYQYRAVSLGHKWAYRWRASISSNGTLFDNPGVRDFMMKYRDNLSVGVSVDGCPEIHDANRVWKDGSGTMKDILKWWDWYMEWHGADSVATKATCNKDTIPYLFKSIKFLHEEMRLKHVNINFIFEDMHLTDDDLKLLDGEMERCVEYILEHRHDLHVSMFDKGFGIGGPMRDPDKGWCGSGSMPCLSINGKIYPCFRFSPNTMHSRDLDFSVGDVWEGLSRKERFETVRQQTRKKISPPKCLECPVESACAWCIGGAFAERGEFYRQVNICEVHKLQSKWSRRYWEEYDKLEGTRSFDEKGEVVLA</sequence>
<dbReference type="SFLD" id="SFLDS00029">
    <property type="entry name" value="Radical_SAM"/>
    <property type="match status" value="1"/>
</dbReference>
<evidence type="ECO:0000256" key="2">
    <source>
        <dbReference type="ARBA" id="ARBA00022485"/>
    </source>
</evidence>
<dbReference type="InterPro" id="IPR007197">
    <property type="entry name" value="rSAM"/>
</dbReference>
<evidence type="ECO:0000256" key="3">
    <source>
        <dbReference type="ARBA" id="ARBA00022691"/>
    </source>
</evidence>
<dbReference type="CDD" id="cd01335">
    <property type="entry name" value="Radical_SAM"/>
    <property type="match status" value="1"/>
</dbReference>
<gene>
    <name evidence="8" type="ORF">NO2_1407</name>
</gene>
<dbReference type="InterPro" id="IPR058240">
    <property type="entry name" value="rSAM_sf"/>
</dbReference>
<dbReference type="SFLD" id="SFLDG01386">
    <property type="entry name" value="main_SPASM_domain-containing"/>
    <property type="match status" value="1"/>
</dbReference>
<dbReference type="PANTHER" id="PTHR43273">
    <property type="entry name" value="ANAEROBIC SULFATASE-MATURATING ENZYME HOMOLOG ASLB-RELATED"/>
    <property type="match status" value="1"/>
</dbReference>
<dbReference type="InterPro" id="IPR000385">
    <property type="entry name" value="MoaA_NifB_PqqE_Fe-S-bd_CS"/>
</dbReference>
<dbReference type="SFLD" id="SFLDG01384">
    <property type="entry name" value="thioether_bond_formation_requi"/>
    <property type="match status" value="1"/>
</dbReference>
<dbReference type="Gene3D" id="3.20.20.70">
    <property type="entry name" value="Aldolase class I"/>
    <property type="match status" value="1"/>
</dbReference>
<evidence type="ECO:0000256" key="4">
    <source>
        <dbReference type="ARBA" id="ARBA00022723"/>
    </source>
</evidence>
<accession>A0A388TIX2</accession>
<keyword evidence="9" id="KW-1185">Reference proteome</keyword>
<comment type="similarity">
    <text evidence="7">Belongs to the radical SAM superfamily. Anaerobic sulfatase-maturating enzyme family.</text>
</comment>
<keyword evidence="6" id="KW-0411">Iron-sulfur</keyword>
<dbReference type="PANTHER" id="PTHR43273:SF3">
    <property type="entry name" value="ANAEROBIC SULFATASE-MATURATING ENZYME HOMOLOG ASLB-RELATED"/>
    <property type="match status" value="1"/>
</dbReference>
<dbReference type="Proteomes" id="UP000275925">
    <property type="component" value="Unassembled WGS sequence"/>
</dbReference>
<evidence type="ECO:0000256" key="5">
    <source>
        <dbReference type="ARBA" id="ARBA00023004"/>
    </source>
</evidence>
<evidence type="ECO:0000256" key="6">
    <source>
        <dbReference type="ARBA" id="ARBA00023014"/>
    </source>
</evidence>
<dbReference type="InterPro" id="IPR023867">
    <property type="entry name" value="Sulphatase_maturase_rSAM"/>
</dbReference>
<evidence type="ECO:0000256" key="1">
    <source>
        <dbReference type="ARBA" id="ARBA00001966"/>
    </source>
</evidence>
<dbReference type="SUPFAM" id="SSF102114">
    <property type="entry name" value="Radical SAM enzymes"/>
    <property type="match status" value="1"/>
</dbReference>
<comment type="caution">
    <text evidence="8">The sequence shown here is derived from an EMBL/GenBank/DDBJ whole genome shotgun (WGS) entry which is preliminary data.</text>
</comment>
<name>A0A388TIX2_9BACT</name>
<keyword evidence="4" id="KW-0479">Metal-binding</keyword>
<evidence type="ECO:0000313" key="9">
    <source>
        <dbReference type="Proteomes" id="UP000275925"/>
    </source>
</evidence>
<keyword evidence="5" id="KW-0408">Iron</keyword>
<dbReference type="GO" id="GO:0016491">
    <property type="term" value="F:oxidoreductase activity"/>
    <property type="evidence" value="ECO:0007669"/>
    <property type="project" value="InterPro"/>
</dbReference>
<dbReference type="SFLD" id="SFLDG01067">
    <property type="entry name" value="SPASM/twitch_domain_containing"/>
    <property type="match status" value="1"/>
</dbReference>
<dbReference type="GO" id="GO:0051539">
    <property type="term" value="F:4 iron, 4 sulfur cluster binding"/>
    <property type="evidence" value="ECO:0007669"/>
    <property type="project" value="UniProtKB-KW"/>
</dbReference>